<dbReference type="EMBL" id="LN891155">
    <property type="protein sequence ID" value="CUS07994.1"/>
    <property type="molecule type" value="Genomic_DNA"/>
</dbReference>
<protein>
    <submittedName>
        <fullName evidence="2">Uncharacterized protein</fullName>
    </submittedName>
</protein>
<keyword evidence="3" id="KW-1185">Reference proteome</keyword>
<feature type="region of interest" description="Disordered" evidence="1">
    <location>
        <begin position="1"/>
        <end position="24"/>
    </location>
</feature>
<accession>A0A292PLI9</accession>
<reference evidence="2" key="1">
    <citation type="submission" date="2015-10" db="EMBL/GenBank/DDBJ databases">
        <authorList>
            <person name="Regsiter A."/>
            <person name="william w."/>
        </authorList>
    </citation>
    <scope>NUCLEOTIDE SEQUENCE</scope>
    <source>
        <strain evidence="2">Montdore</strain>
    </source>
</reference>
<evidence type="ECO:0000313" key="2">
    <source>
        <dbReference type="EMBL" id="CUS07994.1"/>
    </source>
</evidence>
<proteinExistence type="predicted"/>
<sequence>MFRLRPSSQIPHIPRPEERGQGKRCTPVLRDIDNLSLSRSFDSGAVISIIPGIDFTTTLDEGSPLMHLNDLPRKWSIGSGLGARGQDDRNVEHLRESSMREDVVPVLVWRKVPDKGEQTQLVINNKKSSVILTEPSEGLVVRYMS</sequence>
<name>A0A292PLI9_9PEZI</name>
<gene>
    <name evidence="2" type="ORF">GSTUAT00007937001</name>
</gene>
<dbReference type="AlphaFoldDB" id="A0A292PLI9"/>
<feature type="compositionally biased region" description="Polar residues" evidence="1">
    <location>
        <begin position="1"/>
        <end position="10"/>
    </location>
</feature>
<evidence type="ECO:0000256" key="1">
    <source>
        <dbReference type="SAM" id="MobiDB-lite"/>
    </source>
</evidence>
<dbReference type="Proteomes" id="UP001412239">
    <property type="component" value="Unassembled WGS sequence"/>
</dbReference>
<evidence type="ECO:0000313" key="3">
    <source>
        <dbReference type="Proteomes" id="UP001412239"/>
    </source>
</evidence>
<organism evidence="2 3">
    <name type="scientific">Tuber aestivum</name>
    <name type="common">summer truffle</name>
    <dbReference type="NCBI Taxonomy" id="59557"/>
    <lineage>
        <taxon>Eukaryota</taxon>
        <taxon>Fungi</taxon>
        <taxon>Dikarya</taxon>
        <taxon>Ascomycota</taxon>
        <taxon>Pezizomycotina</taxon>
        <taxon>Pezizomycetes</taxon>
        <taxon>Pezizales</taxon>
        <taxon>Tuberaceae</taxon>
        <taxon>Tuber</taxon>
    </lineage>
</organism>